<dbReference type="Proteomes" id="UP001234297">
    <property type="component" value="Chromosome 5"/>
</dbReference>
<name>A0ACC2M822_PERAE</name>
<evidence type="ECO:0000313" key="1">
    <source>
        <dbReference type="EMBL" id="KAJ8641553.1"/>
    </source>
</evidence>
<gene>
    <name evidence="1" type="ORF">MRB53_018247</name>
</gene>
<dbReference type="EMBL" id="CM056813">
    <property type="protein sequence ID" value="KAJ8641553.1"/>
    <property type="molecule type" value="Genomic_DNA"/>
</dbReference>
<sequence>MRNSPAVVQSRKPVWRNTAFLTRLRSLPLSVRPFPSSIENVVSGEPLADDLATISCGGSILSSASSSSTNSGGLLRWPNAAGAGIRTGTLTGADWCAGWSRGDGGFGMDGIVILDEGGGAIDARRWRKRRSESGRVSGKAARMPEVSGDGNPTAEIVLICAVFLGGGVARSSSAADQRMSFSWSSDPTVEMEGDWEKRPRRRSDDGVFLWRKTEEGSASISGVAVSPERNVSASFGSLAVTAVSAVEED</sequence>
<organism evidence="1 2">
    <name type="scientific">Persea americana</name>
    <name type="common">Avocado</name>
    <dbReference type="NCBI Taxonomy" id="3435"/>
    <lineage>
        <taxon>Eukaryota</taxon>
        <taxon>Viridiplantae</taxon>
        <taxon>Streptophyta</taxon>
        <taxon>Embryophyta</taxon>
        <taxon>Tracheophyta</taxon>
        <taxon>Spermatophyta</taxon>
        <taxon>Magnoliopsida</taxon>
        <taxon>Magnoliidae</taxon>
        <taxon>Laurales</taxon>
        <taxon>Lauraceae</taxon>
        <taxon>Persea</taxon>
    </lineage>
</organism>
<comment type="caution">
    <text evidence="1">The sequence shown here is derived from an EMBL/GenBank/DDBJ whole genome shotgun (WGS) entry which is preliminary data.</text>
</comment>
<accession>A0ACC2M822</accession>
<proteinExistence type="predicted"/>
<reference evidence="1 2" key="1">
    <citation type="journal article" date="2022" name="Hortic Res">
        <title>A haplotype resolved chromosomal level avocado genome allows analysis of novel avocado genes.</title>
        <authorList>
            <person name="Nath O."/>
            <person name="Fletcher S.J."/>
            <person name="Hayward A."/>
            <person name="Shaw L.M."/>
            <person name="Masouleh A.K."/>
            <person name="Furtado A."/>
            <person name="Henry R.J."/>
            <person name="Mitter N."/>
        </authorList>
    </citation>
    <scope>NUCLEOTIDE SEQUENCE [LARGE SCALE GENOMIC DNA]</scope>
    <source>
        <strain evidence="2">cv. Hass</strain>
    </source>
</reference>
<protein>
    <submittedName>
        <fullName evidence="1">Uncharacterized protein</fullName>
    </submittedName>
</protein>
<keyword evidence="2" id="KW-1185">Reference proteome</keyword>
<evidence type="ECO:0000313" key="2">
    <source>
        <dbReference type="Proteomes" id="UP001234297"/>
    </source>
</evidence>